<reference evidence="2" key="1">
    <citation type="submission" date="2025-08" db="UniProtKB">
        <authorList>
            <consortium name="RefSeq"/>
        </authorList>
    </citation>
    <scope>IDENTIFICATION</scope>
    <source>
        <tissue evidence="2">Muscle</tissue>
    </source>
</reference>
<accession>A0ABM1TA53</accession>
<gene>
    <name evidence="2" type="primary">LOC111088096</name>
</gene>
<dbReference type="InterPro" id="IPR019791">
    <property type="entry name" value="Haem_peroxidase_animal"/>
</dbReference>
<dbReference type="Gene3D" id="1.10.640.10">
    <property type="entry name" value="Haem peroxidase domain superfamily, animal type"/>
    <property type="match status" value="1"/>
</dbReference>
<keyword evidence="1" id="KW-1185">Reference proteome</keyword>
<name>A0ABM1TA53_LIMPO</name>
<evidence type="ECO:0000313" key="1">
    <source>
        <dbReference type="Proteomes" id="UP000694941"/>
    </source>
</evidence>
<organism evidence="1 2">
    <name type="scientific">Limulus polyphemus</name>
    <name type="common">Atlantic horseshoe crab</name>
    <dbReference type="NCBI Taxonomy" id="6850"/>
    <lineage>
        <taxon>Eukaryota</taxon>
        <taxon>Metazoa</taxon>
        <taxon>Ecdysozoa</taxon>
        <taxon>Arthropoda</taxon>
        <taxon>Chelicerata</taxon>
        <taxon>Merostomata</taxon>
        <taxon>Xiphosura</taxon>
        <taxon>Limulidae</taxon>
        <taxon>Limulus</taxon>
    </lineage>
</organism>
<dbReference type="PROSITE" id="PS50292">
    <property type="entry name" value="PEROXIDASE_3"/>
    <property type="match status" value="1"/>
</dbReference>
<dbReference type="InterPro" id="IPR010255">
    <property type="entry name" value="Haem_peroxidase_sf"/>
</dbReference>
<dbReference type="Proteomes" id="UP000694941">
    <property type="component" value="Unplaced"/>
</dbReference>
<protein>
    <submittedName>
        <fullName evidence="2">Uncharacterized protein LOC111088096</fullName>
    </submittedName>
</protein>
<dbReference type="SUPFAM" id="SSF48113">
    <property type="entry name" value="Heme-dependent peroxidases"/>
    <property type="match status" value="1"/>
</dbReference>
<dbReference type="Pfam" id="PF03098">
    <property type="entry name" value="An_peroxidase"/>
    <property type="match status" value="1"/>
</dbReference>
<dbReference type="GeneID" id="111088096"/>
<feature type="non-terminal residue" evidence="2">
    <location>
        <position position="199"/>
    </location>
</feature>
<dbReference type="RefSeq" id="XP_022252759.1">
    <property type="nucleotide sequence ID" value="XM_022397051.1"/>
</dbReference>
<sequence>MKLKKVGFLSAARRFRTKLFLGIFSLFLVTAAGTDLQSYDGGLLWVLVHDESAAAGCTPIWKDSNYDTWVLITCSISQYGASELYLNPTDPNTPIYFMVVKLHEDTYRIIGEHRKLIQLYRKIAKMKNYSLQQLINLSESELHAELKSHGYVRPLPPEIYCNPDSAYRMIDGTCNSLQHICWGATNIGLKRLIPPDYAD</sequence>
<dbReference type="InterPro" id="IPR037120">
    <property type="entry name" value="Haem_peroxidase_sf_animal"/>
</dbReference>
<proteinExistence type="predicted"/>
<evidence type="ECO:0000313" key="2">
    <source>
        <dbReference type="RefSeq" id="XP_022252759.1"/>
    </source>
</evidence>